<dbReference type="PANTHER" id="PTHR11036">
    <property type="entry name" value="SEMAPHORIN"/>
    <property type="match status" value="1"/>
</dbReference>
<dbReference type="SUPFAM" id="SSF48726">
    <property type="entry name" value="Immunoglobulin"/>
    <property type="match status" value="1"/>
</dbReference>
<feature type="domain" description="Ig-like" evidence="3">
    <location>
        <begin position="85"/>
        <end position="173"/>
    </location>
</feature>
<dbReference type="Proteomes" id="UP001314229">
    <property type="component" value="Unassembled WGS sequence"/>
</dbReference>
<sequence>MVLKRVNEKGIRPSFISLQPKVFFLQCVEDSTKISLEALNLIKTTSEMEQWVQPGGNSGPLLIHRHSYTHILADSPQQKRNNYHPVLFLSLRSGSSADSTMDRIKVPSKSKYFLQCPVTSHHAQYIWRHDNEKTVSCSMTDQQCLLLIDSMGPEQVGSYKCESEEMGYSKVLAQY</sequence>
<reference evidence="4 5" key="1">
    <citation type="submission" date="2024-01" db="EMBL/GenBank/DDBJ databases">
        <authorList>
            <person name="Alioto T."/>
            <person name="Alioto T."/>
            <person name="Gomez Garrido J."/>
        </authorList>
    </citation>
    <scope>NUCLEOTIDE SEQUENCE [LARGE SCALE GENOMIC DNA]</scope>
</reference>
<dbReference type="Gene3D" id="2.60.40.10">
    <property type="entry name" value="Immunoglobulins"/>
    <property type="match status" value="1"/>
</dbReference>
<dbReference type="InterPro" id="IPR001627">
    <property type="entry name" value="Semap_dom"/>
</dbReference>
<dbReference type="GO" id="GO:0045499">
    <property type="term" value="F:chemorepellent activity"/>
    <property type="evidence" value="ECO:0007669"/>
    <property type="project" value="TreeGrafter"/>
</dbReference>
<dbReference type="GO" id="GO:0001755">
    <property type="term" value="P:neural crest cell migration"/>
    <property type="evidence" value="ECO:0007669"/>
    <property type="project" value="TreeGrafter"/>
</dbReference>
<dbReference type="InterPro" id="IPR007110">
    <property type="entry name" value="Ig-like_dom"/>
</dbReference>
<dbReference type="GO" id="GO:0071526">
    <property type="term" value="P:semaphorin-plexin signaling pathway"/>
    <property type="evidence" value="ECO:0007669"/>
    <property type="project" value="TreeGrafter"/>
</dbReference>
<dbReference type="InterPro" id="IPR036179">
    <property type="entry name" value="Ig-like_dom_sf"/>
</dbReference>
<comment type="similarity">
    <text evidence="1">Belongs to the semaphorin family.</text>
</comment>
<dbReference type="EMBL" id="CAWUFR010000054">
    <property type="protein sequence ID" value="CAK6961963.1"/>
    <property type="molecule type" value="Genomic_DNA"/>
</dbReference>
<evidence type="ECO:0000313" key="5">
    <source>
        <dbReference type="Proteomes" id="UP001314229"/>
    </source>
</evidence>
<evidence type="ECO:0000256" key="1">
    <source>
        <dbReference type="ARBA" id="ARBA00009492"/>
    </source>
</evidence>
<dbReference type="InterPro" id="IPR036352">
    <property type="entry name" value="Semap_dom_sf"/>
</dbReference>
<dbReference type="GO" id="GO:0030335">
    <property type="term" value="P:positive regulation of cell migration"/>
    <property type="evidence" value="ECO:0007669"/>
    <property type="project" value="TreeGrafter"/>
</dbReference>
<evidence type="ECO:0000256" key="2">
    <source>
        <dbReference type="ARBA" id="ARBA00023180"/>
    </source>
</evidence>
<dbReference type="GO" id="GO:0000122">
    <property type="term" value="P:negative regulation of transcription by RNA polymerase II"/>
    <property type="evidence" value="ECO:0007669"/>
    <property type="project" value="TreeGrafter"/>
</dbReference>
<evidence type="ECO:0000259" key="3">
    <source>
        <dbReference type="PROSITE" id="PS50835"/>
    </source>
</evidence>
<dbReference type="GO" id="GO:0005615">
    <property type="term" value="C:extracellular space"/>
    <property type="evidence" value="ECO:0007669"/>
    <property type="project" value="TreeGrafter"/>
</dbReference>
<dbReference type="GO" id="GO:0030215">
    <property type="term" value="F:semaphorin receptor binding"/>
    <property type="evidence" value="ECO:0007669"/>
    <property type="project" value="InterPro"/>
</dbReference>
<dbReference type="InterPro" id="IPR013783">
    <property type="entry name" value="Ig-like_fold"/>
</dbReference>
<dbReference type="GO" id="GO:0005886">
    <property type="term" value="C:plasma membrane"/>
    <property type="evidence" value="ECO:0007669"/>
    <property type="project" value="TreeGrafter"/>
</dbReference>
<organism evidence="4 5">
    <name type="scientific">Scomber scombrus</name>
    <name type="common">Atlantic mackerel</name>
    <name type="synonym">Scomber vernalis</name>
    <dbReference type="NCBI Taxonomy" id="13677"/>
    <lineage>
        <taxon>Eukaryota</taxon>
        <taxon>Metazoa</taxon>
        <taxon>Chordata</taxon>
        <taxon>Craniata</taxon>
        <taxon>Vertebrata</taxon>
        <taxon>Euteleostomi</taxon>
        <taxon>Actinopterygii</taxon>
        <taxon>Neopterygii</taxon>
        <taxon>Teleostei</taxon>
        <taxon>Neoteleostei</taxon>
        <taxon>Acanthomorphata</taxon>
        <taxon>Pelagiaria</taxon>
        <taxon>Scombriformes</taxon>
        <taxon>Scombridae</taxon>
        <taxon>Scomber</taxon>
    </lineage>
</organism>
<dbReference type="FunFam" id="2.60.40.10:FF:001170">
    <property type="entry name" value="Sema domain, immunoglobulin domain (Ig), short basic domain, secreted, (Semaphorin) 3F"/>
    <property type="match status" value="1"/>
</dbReference>
<gene>
    <name evidence="4" type="ORF">FSCOSCO3_A004622</name>
</gene>
<dbReference type="InterPro" id="IPR015943">
    <property type="entry name" value="WD40/YVTN_repeat-like_dom_sf"/>
</dbReference>
<dbReference type="GO" id="GO:0007411">
    <property type="term" value="P:axon guidance"/>
    <property type="evidence" value="ECO:0007669"/>
    <property type="project" value="TreeGrafter"/>
</dbReference>
<dbReference type="Pfam" id="PF01403">
    <property type="entry name" value="Sema"/>
    <property type="match status" value="1"/>
</dbReference>
<dbReference type="GO" id="GO:0043931">
    <property type="term" value="P:ossification involved in bone maturation"/>
    <property type="evidence" value="ECO:0007669"/>
    <property type="project" value="TreeGrafter"/>
</dbReference>
<keyword evidence="2" id="KW-0325">Glycoprotein</keyword>
<dbReference type="SUPFAM" id="SSF101912">
    <property type="entry name" value="Sema domain"/>
    <property type="match status" value="1"/>
</dbReference>
<dbReference type="PANTHER" id="PTHR11036:SF144">
    <property type="entry name" value="SEMAPHORIN-7A-LIKE"/>
    <property type="match status" value="1"/>
</dbReference>
<protein>
    <submittedName>
        <fullName evidence="4">Semaphorin-7A</fullName>
    </submittedName>
</protein>
<accession>A0AAV1NS15</accession>
<keyword evidence="5" id="KW-1185">Reference proteome</keyword>
<dbReference type="PROSITE" id="PS50835">
    <property type="entry name" value="IG_LIKE"/>
    <property type="match status" value="1"/>
</dbReference>
<dbReference type="Gene3D" id="2.130.10.10">
    <property type="entry name" value="YVTN repeat-like/Quinoprotein amine dehydrogenase"/>
    <property type="match status" value="1"/>
</dbReference>
<evidence type="ECO:0000313" key="4">
    <source>
        <dbReference type="EMBL" id="CAK6961963.1"/>
    </source>
</evidence>
<dbReference type="AlphaFoldDB" id="A0AAV1NS15"/>
<dbReference type="InterPro" id="IPR027231">
    <property type="entry name" value="Semaphorin"/>
</dbReference>
<comment type="caution">
    <text evidence="4">The sequence shown here is derived from an EMBL/GenBank/DDBJ whole genome shotgun (WGS) entry which is preliminary data.</text>
</comment>
<name>A0AAV1NS15_SCOSC</name>
<proteinExistence type="inferred from homology"/>